<dbReference type="InterPro" id="IPR038484">
    <property type="entry name" value="MucB/RseB_C_sf"/>
</dbReference>
<dbReference type="PIRSF" id="PIRSF005427">
    <property type="entry name" value="RseB"/>
    <property type="match status" value="1"/>
</dbReference>
<comment type="subcellular location">
    <subcellularLocation>
        <location evidence="1">Periplasm</location>
    </subcellularLocation>
</comment>
<dbReference type="PANTHER" id="PTHR38782:SF1">
    <property type="entry name" value="SIGMA-E FACTOR REGULATORY PROTEIN RSEB"/>
    <property type="match status" value="1"/>
</dbReference>
<gene>
    <name evidence="8" type="ORF">GPA26_12745</name>
</gene>
<feature type="domain" description="MucB/RseB C-terminal" evidence="7">
    <location>
        <begin position="221"/>
        <end position="316"/>
    </location>
</feature>
<evidence type="ECO:0000256" key="4">
    <source>
        <dbReference type="ARBA" id="ARBA00022764"/>
    </source>
</evidence>
<feature type="signal peptide" evidence="5">
    <location>
        <begin position="1"/>
        <end position="21"/>
    </location>
</feature>
<dbReference type="EMBL" id="WTVR01000022">
    <property type="protein sequence ID" value="NMF89337.1"/>
    <property type="molecule type" value="Genomic_DNA"/>
</dbReference>
<sequence length="321" mass="35325">MRWASAVLAVCAALMQAPAFAESPGDPLSWLGRMATAGQRLNYYGTFIYQSGKNFETSRIAHMSDANGEHERLEVLDGSPREVIRSNSEVRCVLPDQKTVIVDRPGTRRAFPSRLPVAFGGLAENYRIRKGSVGRVAGLDAQQIILEPKDDLRFGYQLWAEVQSGLLLKARTVDDRGEIVEQFTFSDVKIGGEIDNDAFRPRITKSSDWRVVHANGVEVRKEDSGWALNAPLAGFSLVSVMRRPLGRDRGDALHMVYSDGLASISVFIEPNEGVRVEPGPFASGAINIYKRVVGQYLVTALGEVPLRSVQRLGDAIEPVTR</sequence>
<feature type="domain" description="MucB/RseB N-terminal" evidence="6">
    <location>
        <begin position="27"/>
        <end position="202"/>
    </location>
</feature>
<name>A0ABX1MW86_9RHOO</name>
<evidence type="ECO:0000313" key="8">
    <source>
        <dbReference type="EMBL" id="NMF89337.1"/>
    </source>
</evidence>
<dbReference type="Pfam" id="PF17188">
    <property type="entry name" value="MucB_RseB_C"/>
    <property type="match status" value="1"/>
</dbReference>
<evidence type="ECO:0000256" key="1">
    <source>
        <dbReference type="ARBA" id="ARBA00004418"/>
    </source>
</evidence>
<dbReference type="Gene3D" id="3.30.200.100">
    <property type="entry name" value="MucB/RseB, C-terminal domain"/>
    <property type="match status" value="1"/>
</dbReference>
<dbReference type="InterPro" id="IPR033436">
    <property type="entry name" value="MucB/RseB_C"/>
</dbReference>
<comment type="caution">
    <text evidence="8">The sequence shown here is derived from an EMBL/GenBank/DDBJ whole genome shotgun (WGS) entry which is preliminary data.</text>
</comment>
<dbReference type="Proteomes" id="UP000652074">
    <property type="component" value="Unassembled WGS sequence"/>
</dbReference>
<feature type="chain" id="PRO_5045500385" evidence="5">
    <location>
        <begin position="22"/>
        <end position="321"/>
    </location>
</feature>
<keyword evidence="4" id="KW-0574">Periplasm</keyword>
<keyword evidence="3 5" id="KW-0732">Signal</keyword>
<dbReference type="InterPro" id="IPR033434">
    <property type="entry name" value="MucB/RseB_N"/>
</dbReference>
<evidence type="ECO:0000256" key="5">
    <source>
        <dbReference type="SAM" id="SignalP"/>
    </source>
</evidence>
<dbReference type="PANTHER" id="PTHR38782">
    <property type="match status" value="1"/>
</dbReference>
<evidence type="ECO:0000256" key="2">
    <source>
        <dbReference type="ARBA" id="ARBA00008150"/>
    </source>
</evidence>
<comment type="similarity">
    <text evidence="2">Belongs to the RseB family.</text>
</comment>
<organism evidence="8 9">
    <name type="scientific">Aromatoleum petrolei</name>
    <dbReference type="NCBI Taxonomy" id="76116"/>
    <lineage>
        <taxon>Bacteria</taxon>
        <taxon>Pseudomonadati</taxon>
        <taxon>Pseudomonadota</taxon>
        <taxon>Betaproteobacteria</taxon>
        <taxon>Rhodocyclales</taxon>
        <taxon>Rhodocyclaceae</taxon>
        <taxon>Aromatoleum</taxon>
    </lineage>
</organism>
<proteinExistence type="inferred from homology"/>
<dbReference type="Pfam" id="PF03888">
    <property type="entry name" value="MucB_RseB"/>
    <property type="match status" value="1"/>
</dbReference>
<keyword evidence="9" id="KW-1185">Reference proteome</keyword>
<evidence type="ECO:0000259" key="7">
    <source>
        <dbReference type="Pfam" id="PF17188"/>
    </source>
</evidence>
<dbReference type="InterPro" id="IPR005588">
    <property type="entry name" value="MucB_RseB"/>
</dbReference>
<evidence type="ECO:0000256" key="3">
    <source>
        <dbReference type="ARBA" id="ARBA00022729"/>
    </source>
</evidence>
<protein>
    <submittedName>
        <fullName evidence="8">Siderophore-interacting protein</fullName>
    </submittedName>
</protein>
<dbReference type="Gene3D" id="2.50.20.10">
    <property type="entry name" value="Lipoprotein localisation LolA/LolB/LppX"/>
    <property type="match status" value="1"/>
</dbReference>
<reference evidence="8 9" key="1">
    <citation type="submission" date="2019-12" db="EMBL/GenBank/DDBJ databases">
        <title>Comparative genomics gives insights into the taxonomy of the Azoarcus-Aromatoleum group and reveals separate origins of nif in the plant-associated Azoarcus and non-plant-associated Aromatoleum sub-groups.</title>
        <authorList>
            <person name="Lafos M."/>
            <person name="Maluk M."/>
            <person name="Batista M."/>
            <person name="Junghare M."/>
            <person name="Carmona M."/>
            <person name="Faoro H."/>
            <person name="Cruz L.M."/>
            <person name="Battistoni F."/>
            <person name="De Souza E."/>
            <person name="Pedrosa F."/>
            <person name="Chen W.-M."/>
            <person name="Poole P.S."/>
            <person name="Dixon R.A."/>
            <person name="James E.K."/>
        </authorList>
    </citation>
    <scope>NUCLEOTIDE SEQUENCE [LARGE SCALE GENOMIC DNA]</scope>
    <source>
        <strain evidence="8 9">ToN1</strain>
    </source>
</reference>
<accession>A0ABX1MW86</accession>
<dbReference type="CDD" id="cd16327">
    <property type="entry name" value="RseB"/>
    <property type="match status" value="1"/>
</dbReference>
<evidence type="ECO:0000313" key="9">
    <source>
        <dbReference type="Proteomes" id="UP000652074"/>
    </source>
</evidence>
<evidence type="ECO:0000259" key="6">
    <source>
        <dbReference type="Pfam" id="PF03888"/>
    </source>
</evidence>